<dbReference type="AlphaFoldDB" id="X0ZPL6"/>
<evidence type="ECO:0000259" key="1">
    <source>
        <dbReference type="Pfam" id="PF25900"/>
    </source>
</evidence>
<name>X0ZPL6_9ZZZZ</name>
<evidence type="ECO:0000313" key="2">
    <source>
        <dbReference type="EMBL" id="GAG62343.1"/>
    </source>
</evidence>
<dbReference type="Pfam" id="PF25900">
    <property type="entry name" value="PAPPA"/>
    <property type="match status" value="1"/>
</dbReference>
<organism evidence="2">
    <name type="scientific">marine sediment metagenome</name>
    <dbReference type="NCBI Taxonomy" id="412755"/>
    <lineage>
        <taxon>unclassified sequences</taxon>
        <taxon>metagenomes</taxon>
        <taxon>ecological metagenomes</taxon>
    </lineage>
</organism>
<proteinExistence type="predicted"/>
<feature type="domain" description="Pappalysin-1 SD scarf" evidence="1">
    <location>
        <begin position="190"/>
        <end position="330"/>
    </location>
</feature>
<accession>X0ZPL6</accession>
<dbReference type="EMBL" id="BART01001105">
    <property type="protein sequence ID" value="GAG62343.1"/>
    <property type="molecule type" value="Genomic_DNA"/>
</dbReference>
<protein>
    <recommendedName>
        <fullName evidence="1">Pappalysin-1 SD scarf domain-containing protein</fullName>
    </recommendedName>
</protein>
<gene>
    <name evidence="2" type="ORF">S01H4_04200</name>
</gene>
<sequence length="333" mass="37010">MRKERVGLILVVLVLFLWVGTGVSEGKSVLRASPSRVKPGETILLRFSGAPGNNTDWIAIYPVGEKSENYGEWYYLEGKTSGELNFTAPQKEGDYEFHLFANWPEGEYNAITISNAIRIGVSIGTSPTPYNDVFRLSTGELITGELLSFDGSTFKIKTETRVIERKKGDVVAILIGTKPLTPTKPFTPIRSLSQWATKVKASSQYSPSGWSAQQATGEPNTSECGDIDTAWAPKSNGSESEWLELAFDTPVYATKLRVHETYNAGFLYKVEFVDVYGRKHTVWQGKDTTACPGWFEINVDQTWYLVKSVILHTQIKGYEEIDAVELTGIPISK</sequence>
<dbReference type="InterPro" id="IPR058897">
    <property type="entry name" value="PAPPA_SD_C"/>
</dbReference>
<reference evidence="2" key="1">
    <citation type="journal article" date="2014" name="Front. Microbiol.">
        <title>High frequency of phylogenetically diverse reductive dehalogenase-homologous genes in deep subseafloor sedimentary metagenomes.</title>
        <authorList>
            <person name="Kawai M."/>
            <person name="Futagami T."/>
            <person name="Toyoda A."/>
            <person name="Takaki Y."/>
            <person name="Nishi S."/>
            <person name="Hori S."/>
            <person name="Arai W."/>
            <person name="Tsubouchi T."/>
            <person name="Morono Y."/>
            <person name="Uchiyama I."/>
            <person name="Ito T."/>
            <person name="Fujiyama A."/>
            <person name="Inagaki F."/>
            <person name="Takami H."/>
        </authorList>
    </citation>
    <scope>NUCLEOTIDE SEQUENCE</scope>
    <source>
        <strain evidence="2">Expedition CK06-06</strain>
    </source>
</reference>
<comment type="caution">
    <text evidence="2">The sequence shown here is derived from an EMBL/GenBank/DDBJ whole genome shotgun (WGS) entry which is preliminary data.</text>
</comment>